<evidence type="ECO:0000313" key="3">
    <source>
        <dbReference type="Proteomes" id="UP000198862"/>
    </source>
</evidence>
<evidence type="ECO:0000313" key="2">
    <source>
        <dbReference type="EMBL" id="SFC07967.1"/>
    </source>
</evidence>
<accession>A0A1I1G8E6</accession>
<dbReference type="OrthoDB" id="6197363at2"/>
<dbReference type="Proteomes" id="UP000198862">
    <property type="component" value="Unassembled WGS sequence"/>
</dbReference>
<name>A0A1I1G8E6_9GAMM</name>
<dbReference type="AlphaFoldDB" id="A0A1I1G8E6"/>
<proteinExistence type="predicted"/>
<dbReference type="EMBL" id="FOLO01000004">
    <property type="protein sequence ID" value="SFC07967.1"/>
    <property type="molecule type" value="Genomic_DNA"/>
</dbReference>
<evidence type="ECO:0000256" key="1">
    <source>
        <dbReference type="SAM" id="SignalP"/>
    </source>
</evidence>
<reference evidence="2 3" key="1">
    <citation type="submission" date="2016-10" db="EMBL/GenBank/DDBJ databases">
        <authorList>
            <person name="de Groot N.N."/>
        </authorList>
    </citation>
    <scope>NUCLEOTIDE SEQUENCE [LARGE SCALE GENOMIC DNA]</scope>
    <source>
        <strain evidence="2 3">DSM 6059</strain>
    </source>
</reference>
<keyword evidence="1" id="KW-0732">Signal</keyword>
<feature type="signal peptide" evidence="1">
    <location>
        <begin position="1"/>
        <end position="23"/>
    </location>
</feature>
<organism evidence="2 3">
    <name type="scientific">Pseudoalteromonas denitrificans DSM 6059</name>
    <dbReference type="NCBI Taxonomy" id="1123010"/>
    <lineage>
        <taxon>Bacteria</taxon>
        <taxon>Pseudomonadati</taxon>
        <taxon>Pseudomonadota</taxon>
        <taxon>Gammaproteobacteria</taxon>
        <taxon>Alteromonadales</taxon>
        <taxon>Pseudoalteromonadaceae</taxon>
        <taxon>Pseudoalteromonas</taxon>
    </lineage>
</organism>
<dbReference type="RefSeq" id="WP_091980345.1">
    <property type="nucleotide sequence ID" value="NZ_FOLO01000004.1"/>
</dbReference>
<gene>
    <name evidence="2" type="ORF">SAMN02745724_00859</name>
</gene>
<protein>
    <recommendedName>
        <fullName evidence="4">DUF3718 domain-containing protein</fullName>
    </recommendedName>
</protein>
<sequence>MKKVLILTSLLAVAALNVPTASADDISLRVCEYISVNDKTRLRSFLKNKKLKVRNIFKKIECNGKNLLIFAATKQSLDTGEFLIGKLPKKVVSANLAEITKLSAHLAEDAKERVE</sequence>
<dbReference type="Pfam" id="PF12514">
    <property type="entry name" value="DUF3718"/>
    <property type="match status" value="1"/>
</dbReference>
<dbReference type="InterPro" id="IPR022193">
    <property type="entry name" value="DUF3718"/>
</dbReference>
<keyword evidence="3" id="KW-1185">Reference proteome</keyword>
<feature type="chain" id="PRO_5011571899" description="DUF3718 domain-containing protein" evidence="1">
    <location>
        <begin position="24"/>
        <end position="115"/>
    </location>
</feature>
<evidence type="ECO:0008006" key="4">
    <source>
        <dbReference type="Google" id="ProtNLM"/>
    </source>
</evidence>